<comment type="caution">
    <text evidence="2">The sequence shown here is derived from an EMBL/GenBank/DDBJ whole genome shotgun (WGS) entry which is preliminary data.</text>
</comment>
<evidence type="ECO:0000256" key="1">
    <source>
        <dbReference type="ARBA" id="ARBA00022649"/>
    </source>
</evidence>
<gene>
    <name evidence="2" type="ORF">QO192_14185</name>
</gene>
<evidence type="ECO:0000313" key="3">
    <source>
        <dbReference type="Proteomes" id="UP001568894"/>
    </source>
</evidence>
<reference evidence="2 3" key="1">
    <citation type="submission" date="2023-05" db="EMBL/GenBank/DDBJ databases">
        <title>Adaptations of aquatic viruses from atmosphere-close ecosystems of the Central Arctic Ocean.</title>
        <authorList>
            <person name="Rahlff J."/>
            <person name="Holmfeldt K."/>
        </authorList>
    </citation>
    <scope>NUCLEOTIDE SEQUENCE [LARGE SCALE GENOMIC DNA]</scope>
    <source>
        <strain evidence="2 3">Arc14</strain>
    </source>
</reference>
<proteinExistence type="predicted"/>
<dbReference type="Gene3D" id="3.30.2310.20">
    <property type="entry name" value="RelE-like"/>
    <property type="match status" value="1"/>
</dbReference>
<accession>A0ABV4KFI6</accession>
<keyword evidence="3" id="KW-1185">Reference proteome</keyword>
<dbReference type="Proteomes" id="UP001568894">
    <property type="component" value="Unassembled WGS sequence"/>
</dbReference>
<evidence type="ECO:0000313" key="2">
    <source>
        <dbReference type="EMBL" id="MEZ7516427.1"/>
    </source>
</evidence>
<protein>
    <submittedName>
        <fullName evidence="2">Type II toxin-antitoxin system RelE/ParE family toxin</fullName>
    </submittedName>
</protein>
<dbReference type="RefSeq" id="WP_371571644.1">
    <property type="nucleotide sequence ID" value="NZ_JASMRN010000013.1"/>
</dbReference>
<dbReference type="EMBL" id="JASMRN010000013">
    <property type="protein sequence ID" value="MEZ7516427.1"/>
    <property type="molecule type" value="Genomic_DNA"/>
</dbReference>
<dbReference type="InterPro" id="IPR007712">
    <property type="entry name" value="RelE/ParE_toxin"/>
</dbReference>
<name>A0ABV4KFI6_9FLAO</name>
<sequence length="99" mass="11672">MRKLVLTDRAKLNIKSLLDYLELSWSVRVREKLADKLLKNMKTIQGKPELFPKSDHNSKIRKCVISKQSILYYSFDDYSVVIIALFDTRQDPNKIKKIE</sequence>
<dbReference type="Pfam" id="PF05016">
    <property type="entry name" value="ParE_toxin"/>
    <property type="match status" value="1"/>
</dbReference>
<dbReference type="InterPro" id="IPR035093">
    <property type="entry name" value="RelE/ParE_toxin_dom_sf"/>
</dbReference>
<keyword evidence="1" id="KW-1277">Toxin-antitoxin system</keyword>
<organism evidence="2 3">
    <name type="scientific">Flavobacterium frigidarium</name>
    <dbReference type="NCBI Taxonomy" id="99286"/>
    <lineage>
        <taxon>Bacteria</taxon>
        <taxon>Pseudomonadati</taxon>
        <taxon>Bacteroidota</taxon>
        <taxon>Flavobacteriia</taxon>
        <taxon>Flavobacteriales</taxon>
        <taxon>Flavobacteriaceae</taxon>
        <taxon>Flavobacterium</taxon>
    </lineage>
</organism>